<evidence type="ECO:0000313" key="2">
    <source>
        <dbReference type="Proteomes" id="UP000002985"/>
    </source>
</evidence>
<name>I3IMJ6_9BACT</name>
<comment type="caution">
    <text evidence="1">The sequence shown here is derived from an EMBL/GenBank/DDBJ whole genome shotgun (WGS) entry which is preliminary data.</text>
</comment>
<gene>
    <name evidence="1" type="ORF">KSU1_C1345</name>
</gene>
<reference evidence="1 2" key="1">
    <citation type="journal article" date="2012" name="FEBS Lett.">
        <title>Anammox organism KSU-1 expresses a NirK-type copper-containing nitrite reductase instead of a NirS-type with cytochrome cd1.</title>
        <authorList>
            <person name="Hira D."/>
            <person name="Toh H."/>
            <person name="Migita C.T."/>
            <person name="Okubo H."/>
            <person name="Nishiyama T."/>
            <person name="Hattori M."/>
            <person name="Furukawa K."/>
            <person name="Fujii T."/>
        </authorList>
    </citation>
    <scope>NUCLEOTIDE SEQUENCE [LARGE SCALE GENOMIC DNA]</scope>
</reference>
<sequence>MRIKAVLGIRLLNEFYLRYCLSFVEEGMDSIINNTESIPFFAFSLASSKVVS</sequence>
<dbReference type="EMBL" id="BAFH01000003">
    <property type="protein sequence ID" value="GAB62941.1"/>
    <property type="molecule type" value="Genomic_DNA"/>
</dbReference>
<evidence type="ECO:0000313" key="1">
    <source>
        <dbReference type="EMBL" id="GAB62941.1"/>
    </source>
</evidence>
<dbReference type="Proteomes" id="UP000002985">
    <property type="component" value="Unassembled WGS sequence"/>
</dbReference>
<keyword evidence="2" id="KW-1185">Reference proteome</keyword>
<proteinExistence type="predicted"/>
<accession>I3IMJ6</accession>
<dbReference type="AlphaFoldDB" id="I3IMJ6"/>
<organism evidence="1 2">
    <name type="scientific">Candidatus Jettenia caeni</name>
    <dbReference type="NCBI Taxonomy" id="247490"/>
    <lineage>
        <taxon>Bacteria</taxon>
        <taxon>Pseudomonadati</taxon>
        <taxon>Planctomycetota</taxon>
        <taxon>Candidatus Brocadiia</taxon>
        <taxon>Candidatus Brocadiales</taxon>
        <taxon>Candidatus Brocadiaceae</taxon>
        <taxon>Candidatus Jettenia</taxon>
    </lineage>
</organism>
<protein>
    <submittedName>
        <fullName evidence="1">Uncharacterized protein</fullName>
    </submittedName>
</protein>